<proteinExistence type="predicted"/>
<keyword evidence="7" id="KW-0998">Cell outer membrane</keyword>
<reference evidence="10 11" key="1">
    <citation type="submission" date="2020-10" db="EMBL/GenBank/DDBJ databases">
        <title>Complete genome sequence of Paludibaculum fermentans P105T, a facultatively anaerobic acidobacterium capable of dissimilatory Fe(III) reduction.</title>
        <authorList>
            <person name="Dedysh S.N."/>
            <person name="Beletsky A.V."/>
            <person name="Kulichevskaya I.S."/>
            <person name="Mardanov A.V."/>
            <person name="Ravin N.V."/>
        </authorList>
    </citation>
    <scope>NUCLEOTIDE SEQUENCE [LARGE SCALE GENOMIC DNA]</scope>
    <source>
        <strain evidence="10 11">P105</strain>
    </source>
</reference>
<evidence type="ECO:0000256" key="8">
    <source>
        <dbReference type="SAM" id="MobiDB-lite"/>
    </source>
</evidence>
<evidence type="ECO:0000313" key="11">
    <source>
        <dbReference type="Proteomes" id="UP000593892"/>
    </source>
</evidence>
<evidence type="ECO:0000256" key="6">
    <source>
        <dbReference type="ARBA" id="ARBA00023136"/>
    </source>
</evidence>
<dbReference type="InterPro" id="IPR039426">
    <property type="entry name" value="TonB-dep_rcpt-like"/>
</dbReference>
<dbReference type="SUPFAM" id="SSF56935">
    <property type="entry name" value="Porins"/>
    <property type="match status" value="1"/>
</dbReference>
<dbReference type="PANTHER" id="PTHR30069">
    <property type="entry name" value="TONB-DEPENDENT OUTER MEMBRANE RECEPTOR"/>
    <property type="match status" value="1"/>
</dbReference>
<dbReference type="GO" id="GO:0030246">
    <property type="term" value="F:carbohydrate binding"/>
    <property type="evidence" value="ECO:0007669"/>
    <property type="project" value="InterPro"/>
</dbReference>
<dbReference type="GO" id="GO:0015344">
    <property type="term" value="F:siderophore uptake transmembrane transporter activity"/>
    <property type="evidence" value="ECO:0007669"/>
    <property type="project" value="TreeGrafter"/>
</dbReference>
<dbReference type="InterPro" id="IPR036942">
    <property type="entry name" value="Beta-barrel_TonB_sf"/>
</dbReference>
<evidence type="ECO:0000256" key="1">
    <source>
        <dbReference type="ARBA" id="ARBA00004571"/>
    </source>
</evidence>
<keyword evidence="10" id="KW-0675">Receptor</keyword>
<evidence type="ECO:0000256" key="2">
    <source>
        <dbReference type="ARBA" id="ARBA00022448"/>
    </source>
</evidence>
<keyword evidence="2" id="KW-0813">Transport</keyword>
<sequence>MLSAVSIAQSTFGVILGTVTDVSGAAVAGAVIRITNTDENTVRELTTNESGSFEAVNSKPGHYKVEASAKGFQLSTASELTLTSRQTLRVDMALKVGDVSEVVNVEGSTGVITTDTQMVATAINAEKLATLPGNVRAADSTSPYNLIALLPGVQSDNSGNFTIQGNLPSQTQYSVDGISTTQVTGNGPSRKSFTSMEMIAEIKVQGVGNTAEYGQSGDVTTISKSGTNDFHGAAFWYHQNRALDANRYGALTKPQKVANDVGGSGGGPVTIPHVYNGKNKTFFFADFERFTFPRGATIQNRVPTEAVRNGDFRNEGVTVYDPTTGQPFANNVIPANRISDVSKKLLSLYPLPNAGDLTKIHDANFIANRDNSYNSNQYDIRVDHYLTSKQSVYARWTWLKTTTNTPKPLALPSGTADENSKMFVVSHNYTLKPNLLNEFRFGFSLFDNANAMPFDGPRFTNSLGLVGIGPKFPYNGLPDIDIDGQVQSLDVDRVDGFGKSHTFQYTDNLTWIKGRHTMKFGGDIRHMRAGSDLGFIGGDNYGNYSFDGTFSQNAVGDFLLGLPVGTAFAIVKNDNDGRTNHYAVYAQDSYRVSPKLTLEFGLRYEYHPSYKDSGGNIGNFDPSVPKSGRVVYPTGTEANLAPGYLASFNACPAFNSTAGPSANGAPCTPVFSASAAGLPEGLRFVPKLRFLPRFGFAYRPFTNGKTVIRGGAGLYNVVVLGSVFYSLTGTLQSDARQFLNPDLQGKPTFAWPNINAGGSGIVSDSFGNAYFGTANSIDFKDPKSYQWNFSVDREIARSTGLRVSYIGQRTLSLVWAPDLNQSYYSTQFYAAQPLSRRPFPNWGVVNTRATGASAIYHAGQVELNHHLSSTLQLNSTYTFASNLADNQGPSSTGFAGETGGGRSMDTYNRASEHGPVYATRRHRWITTAVYELPFGRGRTYGSHMNKAADAVIGGWRLSSSFLAQSGPYMTPTFSGGDPSGTGSGRIGRTQHPDRVGDGNLSNPTRDKWADIGAFVCPGSPNWQATKPCRTGISPTSDPAPIGRFGNSGVGIIHGPSTINLSAGLAKTVNLTERFKLKVEGTFTNVLNHTNLADPNLSIDSSSFGKITSARASEFGGSRTGQVSARIEF</sequence>
<organism evidence="10 11">
    <name type="scientific">Paludibaculum fermentans</name>
    <dbReference type="NCBI Taxonomy" id="1473598"/>
    <lineage>
        <taxon>Bacteria</taxon>
        <taxon>Pseudomonadati</taxon>
        <taxon>Acidobacteriota</taxon>
        <taxon>Terriglobia</taxon>
        <taxon>Bryobacterales</taxon>
        <taxon>Bryobacteraceae</taxon>
        <taxon>Paludibaculum</taxon>
    </lineage>
</organism>
<dbReference type="KEGG" id="pfer:IRI77_17445"/>
<evidence type="ECO:0000256" key="5">
    <source>
        <dbReference type="ARBA" id="ARBA00022729"/>
    </source>
</evidence>
<dbReference type="PANTHER" id="PTHR30069:SF29">
    <property type="entry name" value="HEMOGLOBIN AND HEMOGLOBIN-HAPTOGLOBIN-BINDING PROTEIN 1-RELATED"/>
    <property type="match status" value="1"/>
</dbReference>
<keyword evidence="3" id="KW-1134">Transmembrane beta strand</keyword>
<dbReference type="GO" id="GO:0044718">
    <property type="term" value="P:siderophore transmembrane transport"/>
    <property type="evidence" value="ECO:0007669"/>
    <property type="project" value="TreeGrafter"/>
</dbReference>
<gene>
    <name evidence="10" type="ORF">IRI77_17445</name>
</gene>
<dbReference type="InterPro" id="IPR013784">
    <property type="entry name" value="Carb-bd-like_fold"/>
</dbReference>
<evidence type="ECO:0000256" key="4">
    <source>
        <dbReference type="ARBA" id="ARBA00022692"/>
    </source>
</evidence>
<evidence type="ECO:0000313" key="10">
    <source>
        <dbReference type="EMBL" id="QOY92039.1"/>
    </source>
</evidence>
<dbReference type="EMBL" id="CP063849">
    <property type="protein sequence ID" value="QOY92039.1"/>
    <property type="molecule type" value="Genomic_DNA"/>
</dbReference>
<keyword evidence="6" id="KW-0472">Membrane</keyword>
<keyword evidence="5" id="KW-0732">Signal</keyword>
<keyword evidence="4" id="KW-0812">Transmembrane</keyword>
<evidence type="ECO:0000259" key="9">
    <source>
        <dbReference type="Pfam" id="PF25183"/>
    </source>
</evidence>
<dbReference type="Gene3D" id="2.60.40.1120">
    <property type="entry name" value="Carboxypeptidase-like, regulatory domain"/>
    <property type="match status" value="1"/>
</dbReference>
<comment type="subcellular location">
    <subcellularLocation>
        <location evidence="1">Cell outer membrane</location>
        <topology evidence="1">Multi-pass membrane protein</topology>
    </subcellularLocation>
</comment>
<name>A0A7S7NZ98_PALFE</name>
<dbReference type="AlphaFoldDB" id="A0A7S7NZ98"/>
<dbReference type="Pfam" id="PF25183">
    <property type="entry name" value="OMP_b-brl_4"/>
    <property type="match status" value="1"/>
</dbReference>
<dbReference type="InterPro" id="IPR057601">
    <property type="entry name" value="Oar-like_b-barrel"/>
</dbReference>
<feature type="domain" description="TonB-dependent transporter Oar-like beta-barrel" evidence="9">
    <location>
        <begin position="222"/>
        <end position="1119"/>
    </location>
</feature>
<evidence type="ECO:0000256" key="7">
    <source>
        <dbReference type="ARBA" id="ARBA00023237"/>
    </source>
</evidence>
<dbReference type="SUPFAM" id="SSF49452">
    <property type="entry name" value="Starch-binding domain-like"/>
    <property type="match status" value="1"/>
</dbReference>
<keyword evidence="11" id="KW-1185">Reference proteome</keyword>
<protein>
    <submittedName>
        <fullName evidence="10">TonB-dependent receptor</fullName>
    </submittedName>
</protein>
<dbReference type="Proteomes" id="UP000593892">
    <property type="component" value="Chromosome"/>
</dbReference>
<dbReference type="GO" id="GO:0009279">
    <property type="term" value="C:cell outer membrane"/>
    <property type="evidence" value="ECO:0007669"/>
    <property type="project" value="UniProtKB-SubCell"/>
</dbReference>
<dbReference type="Pfam" id="PF13620">
    <property type="entry name" value="CarboxypepD_reg"/>
    <property type="match status" value="1"/>
</dbReference>
<feature type="region of interest" description="Disordered" evidence="8">
    <location>
        <begin position="975"/>
        <end position="1002"/>
    </location>
</feature>
<dbReference type="Gene3D" id="2.40.170.20">
    <property type="entry name" value="TonB-dependent receptor, beta-barrel domain"/>
    <property type="match status" value="1"/>
</dbReference>
<accession>A0A7S7NZ98</accession>
<evidence type="ECO:0000256" key="3">
    <source>
        <dbReference type="ARBA" id="ARBA00022452"/>
    </source>
</evidence>